<dbReference type="EMBL" id="WWBZ02000051">
    <property type="protein sequence ID" value="KAF4304114.1"/>
    <property type="molecule type" value="Genomic_DNA"/>
</dbReference>
<feature type="signal peptide" evidence="1">
    <location>
        <begin position="1"/>
        <end position="24"/>
    </location>
</feature>
<name>A0A8H4IPP4_9PEZI</name>
<comment type="caution">
    <text evidence="3">The sequence shown here is derived from an EMBL/GenBank/DDBJ whole genome shotgun (WGS) entry which is preliminary data.</text>
</comment>
<keyword evidence="4" id="KW-1185">Reference proteome</keyword>
<feature type="domain" description="WSC" evidence="2">
    <location>
        <begin position="400"/>
        <end position="492"/>
    </location>
</feature>
<dbReference type="InterPro" id="IPR029058">
    <property type="entry name" value="AB_hydrolase_fold"/>
</dbReference>
<sequence length="783" mass="84127">MLPSALKVLLGACAFLDLASLGTAQQYVGENITTTLPLVPGSEITYFNIKDSKSRNTTLINYVSLNSKSQRPDPKSLKRAVIVVHGLNRDPGTYMSNMLSALAQVTGRSDVNTDSVAIVAPYFANGDDKTTGYYPWDSVNSVSTSSALVWRGSQWASGATNQYPSGNSRKDTISSFAALDQLTAYYDNKTLFPNLNQIVVAGHSLGAQTVQRYCEVGTTTFGTPVVYWVGNPNSFGWMSTDRPVDYSTCSTYDDWRDGLNAYTNTYGATLVASGRDKVLANYNTKRIAYARGTLDLGDDSSTCAPGTTGVNRNERFFNFIKAFPPVKSLVTIDYVKMGHDGGGMFASDAGRARLFLDNFDGSGSKAYDYGYPRIQAGDDPYPDPSQSSDVAAVAPGTFSGMTYQGCYSDQSPSALSLKAYSRDDNTIELCTATCAGKGYKIAGLEYGSECWCGNSMSYNTRKTVDQGCTKACSGNANEICGDSYRLSVFSTGNVTIDTKPVSPTQVGSYSLLGCYSEATSGRALSAKSTSKTDMTVENCASFCAGYTYFGVEYGAECYCGNTVACSSVSSLATNCTMTCAGNSTEYCGNGGYLNMYALPSATGPSACPSSTSTSITATTTLGVSSSVTTSASTSATALACPAANGITYTTKNNKNYLIECYTDHYAGDMLTVSASTLELCIDACDANTGCVDVAPRCETHHVRIDLFFVCNQLFCNQLISFILGIHDWWHVKHHLFDSHIVQRHIFHCHLIDYLLIDYLINDFLVDDFLIAGCSSYGHLLPCI</sequence>
<dbReference type="InterPro" id="IPR002889">
    <property type="entry name" value="WSC_carb-bd"/>
</dbReference>
<dbReference type="SMART" id="SM00321">
    <property type="entry name" value="WSC"/>
    <property type="match status" value="2"/>
</dbReference>
<dbReference type="PROSITE" id="PS51212">
    <property type="entry name" value="WSC"/>
    <property type="match status" value="2"/>
</dbReference>
<dbReference type="SUPFAM" id="SSF53474">
    <property type="entry name" value="alpha/beta-Hydrolases"/>
    <property type="match status" value="1"/>
</dbReference>
<evidence type="ECO:0000313" key="3">
    <source>
        <dbReference type="EMBL" id="KAF4304114.1"/>
    </source>
</evidence>
<accession>A0A8H4IPP4</accession>
<dbReference type="Pfam" id="PF01822">
    <property type="entry name" value="WSC"/>
    <property type="match status" value="2"/>
</dbReference>
<dbReference type="AlphaFoldDB" id="A0A8H4IPP4"/>
<protein>
    <submittedName>
        <fullName evidence="3">Wsc-domain-containing protein</fullName>
    </submittedName>
</protein>
<evidence type="ECO:0000313" key="4">
    <source>
        <dbReference type="Proteomes" id="UP000572817"/>
    </source>
</evidence>
<dbReference type="Gene3D" id="3.40.50.1820">
    <property type="entry name" value="alpha/beta hydrolase"/>
    <property type="match status" value="1"/>
</dbReference>
<dbReference type="PANTHER" id="PTHR35560">
    <property type="entry name" value="BLL0132 PROTEIN"/>
    <property type="match status" value="1"/>
</dbReference>
<evidence type="ECO:0000256" key="1">
    <source>
        <dbReference type="SAM" id="SignalP"/>
    </source>
</evidence>
<feature type="domain" description="WSC" evidence="2">
    <location>
        <begin position="508"/>
        <end position="599"/>
    </location>
</feature>
<keyword evidence="1" id="KW-0732">Signal</keyword>
<dbReference type="OrthoDB" id="2019572at2759"/>
<reference evidence="3" key="1">
    <citation type="submission" date="2020-04" db="EMBL/GenBank/DDBJ databases">
        <title>Genome Assembly and Annotation of Botryosphaeria dothidea sdau 11-99, a Latent Pathogen of Apple Fruit Ring Rot in China.</title>
        <authorList>
            <person name="Yu C."/>
            <person name="Diao Y."/>
            <person name="Lu Q."/>
            <person name="Zhao J."/>
            <person name="Cui S."/>
            <person name="Peng C."/>
            <person name="He B."/>
            <person name="Liu H."/>
        </authorList>
    </citation>
    <scope>NUCLEOTIDE SEQUENCE [LARGE SCALE GENOMIC DNA]</scope>
    <source>
        <strain evidence="3">Sdau11-99</strain>
    </source>
</reference>
<dbReference type="PANTHER" id="PTHR35560:SF3">
    <property type="entry name" value="PEPTIDASE S9 PROLYL OLIGOPEPTIDASE CATALYTIC DOMAIN-CONTAINING PROTEIN"/>
    <property type="match status" value="1"/>
</dbReference>
<evidence type="ECO:0000259" key="2">
    <source>
        <dbReference type="PROSITE" id="PS51212"/>
    </source>
</evidence>
<dbReference type="Proteomes" id="UP000572817">
    <property type="component" value="Unassembled WGS sequence"/>
</dbReference>
<gene>
    <name evidence="3" type="ORF">GTA08_BOTSDO07676</name>
</gene>
<proteinExistence type="predicted"/>
<organism evidence="3 4">
    <name type="scientific">Botryosphaeria dothidea</name>
    <dbReference type="NCBI Taxonomy" id="55169"/>
    <lineage>
        <taxon>Eukaryota</taxon>
        <taxon>Fungi</taxon>
        <taxon>Dikarya</taxon>
        <taxon>Ascomycota</taxon>
        <taxon>Pezizomycotina</taxon>
        <taxon>Dothideomycetes</taxon>
        <taxon>Dothideomycetes incertae sedis</taxon>
        <taxon>Botryosphaeriales</taxon>
        <taxon>Botryosphaeriaceae</taxon>
        <taxon>Botryosphaeria</taxon>
    </lineage>
</organism>
<feature type="chain" id="PRO_5034484846" evidence="1">
    <location>
        <begin position="25"/>
        <end position="783"/>
    </location>
</feature>